<feature type="modified residue" description="4-aspartylphosphate" evidence="1">
    <location>
        <position position="55"/>
    </location>
</feature>
<proteinExistence type="predicted"/>
<protein>
    <submittedName>
        <fullName evidence="4">Two-component system, LytT family, response regulator</fullName>
    </submittedName>
</protein>
<dbReference type="InterPro" id="IPR011006">
    <property type="entry name" value="CheY-like_superfamily"/>
</dbReference>
<sequence length="255" mass="29687">MHVLLIEDEAIAAEKLALLIHRHDPTITILATLDSVKSAVVWLRANPAPDLIFLDIHLSDGQSFDIFQQVEVHVPIIFTTAYNEYAIKAFEVNSIDYLLKPIKPEDVARGLEKYESIRQEWQQQSPFHYQELAELINKPTQAAYKQRFLVKVGTKMFSIHVDEIAYFYTADKTVYLMTRDGRHIPIDYYLDQLANLLDPQVFIKANRQYILRHDAIESMHTYSSSRVKVKLIPEEPREVIISTDKVPQFKEWLDM</sequence>
<evidence type="ECO:0000313" key="4">
    <source>
        <dbReference type="EMBL" id="SDL09358.1"/>
    </source>
</evidence>
<accession>A0A1G9H8M3</accession>
<dbReference type="PROSITE" id="PS50110">
    <property type="entry name" value="RESPONSE_REGULATORY"/>
    <property type="match status" value="1"/>
</dbReference>
<dbReference type="Gene3D" id="2.40.50.1020">
    <property type="entry name" value="LytTr DNA-binding domain"/>
    <property type="match status" value="1"/>
</dbReference>
<dbReference type="RefSeq" id="WP_089682396.1">
    <property type="nucleotide sequence ID" value="NZ_FNFO01000004.1"/>
</dbReference>
<organism evidence="4 5">
    <name type="scientific">Catalinimonas alkaloidigena</name>
    <dbReference type="NCBI Taxonomy" id="1075417"/>
    <lineage>
        <taxon>Bacteria</taxon>
        <taxon>Pseudomonadati</taxon>
        <taxon>Bacteroidota</taxon>
        <taxon>Cytophagia</taxon>
        <taxon>Cytophagales</taxon>
        <taxon>Catalimonadaceae</taxon>
        <taxon>Catalinimonas</taxon>
    </lineage>
</organism>
<dbReference type="PANTHER" id="PTHR37299">
    <property type="entry name" value="TRANSCRIPTIONAL REGULATOR-RELATED"/>
    <property type="match status" value="1"/>
</dbReference>
<dbReference type="Gene3D" id="3.40.50.2300">
    <property type="match status" value="1"/>
</dbReference>
<dbReference type="OrthoDB" id="646623at2"/>
<dbReference type="InterPro" id="IPR007492">
    <property type="entry name" value="LytTR_DNA-bd_dom"/>
</dbReference>
<dbReference type="AlphaFoldDB" id="A0A1G9H8M3"/>
<dbReference type="SMART" id="SM00850">
    <property type="entry name" value="LytTR"/>
    <property type="match status" value="1"/>
</dbReference>
<evidence type="ECO:0000313" key="5">
    <source>
        <dbReference type="Proteomes" id="UP000198510"/>
    </source>
</evidence>
<feature type="domain" description="HTH LytTR-type" evidence="3">
    <location>
        <begin position="148"/>
        <end position="255"/>
    </location>
</feature>
<gene>
    <name evidence="4" type="ORF">SAMN05421823_104356</name>
</gene>
<dbReference type="Pfam" id="PF00072">
    <property type="entry name" value="Response_reg"/>
    <property type="match status" value="1"/>
</dbReference>
<evidence type="ECO:0000256" key="1">
    <source>
        <dbReference type="PROSITE-ProRule" id="PRU00169"/>
    </source>
</evidence>
<dbReference type="GO" id="GO:0000156">
    <property type="term" value="F:phosphorelay response regulator activity"/>
    <property type="evidence" value="ECO:0007669"/>
    <property type="project" value="InterPro"/>
</dbReference>
<feature type="domain" description="Response regulatory" evidence="2">
    <location>
        <begin position="2"/>
        <end position="115"/>
    </location>
</feature>
<dbReference type="PANTHER" id="PTHR37299:SF1">
    <property type="entry name" value="STAGE 0 SPORULATION PROTEIN A HOMOLOG"/>
    <property type="match status" value="1"/>
</dbReference>
<dbReference type="GO" id="GO:0003677">
    <property type="term" value="F:DNA binding"/>
    <property type="evidence" value="ECO:0007669"/>
    <property type="project" value="InterPro"/>
</dbReference>
<keyword evidence="1" id="KW-0597">Phosphoprotein</keyword>
<name>A0A1G9H8M3_9BACT</name>
<dbReference type="Pfam" id="PF04397">
    <property type="entry name" value="LytTR"/>
    <property type="match status" value="1"/>
</dbReference>
<evidence type="ECO:0000259" key="3">
    <source>
        <dbReference type="PROSITE" id="PS50930"/>
    </source>
</evidence>
<dbReference type="EMBL" id="FNFO01000004">
    <property type="protein sequence ID" value="SDL09358.1"/>
    <property type="molecule type" value="Genomic_DNA"/>
</dbReference>
<keyword evidence="5" id="KW-1185">Reference proteome</keyword>
<dbReference type="SUPFAM" id="SSF52172">
    <property type="entry name" value="CheY-like"/>
    <property type="match status" value="1"/>
</dbReference>
<evidence type="ECO:0000259" key="2">
    <source>
        <dbReference type="PROSITE" id="PS50110"/>
    </source>
</evidence>
<dbReference type="STRING" id="1075417.SAMN05421823_104356"/>
<dbReference type="PROSITE" id="PS50930">
    <property type="entry name" value="HTH_LYTTR"/>
    <property type="match status" value="1"/>
</dbReference>
<dbReference type="InterPro" id="IPR046947">
    <property type="entry name" value="LytR-like"/>
</dbReference>
<reference evidence="4 5" key="1">
    <citation type="submission" date="2016-10" db="EMBL/GenBank/DDBJ databases">
        <authorList>
            <person name="de Groot N.N."/>
        </authorList>
    </citation>
    <scope>NUCLEOTIDE SEQUENCE [LARGE SCALE GENOMIC DNA]</scope>
    <source>
        <strain evidence="4 5">DSM 25186</strain>
    </source>
</reference>
<dbReference type="Proteomes" id="UP000198510">
    <property type="component" value="Unassembled WGS sequence"/>
</dbReference>
<dbReference type="InterPro" id="IPR001789">
    <property type="entry name" value="Sig_transdc_resp-reg_receiver"/>
</dbReference>
<dbReference type="SMART" id="SM00448">
    <property type="entry name" value="REC"/>
    <property type="match status" value="1"/>
</dbReference>